<dbReference type="OrthoDB" id="193931at2759"/>
<evidence type="ECO:0000256" key="3">
    <source>
        <dbReference type="ARBA" id="ARBA00022679"/>
    </source>
</evidence>
<dbReference type="SUPFAM" id="SSF56112">
    <property type="entry name" value="Protein kinase-like (PK-like)"/>
    <property type="match status" value="1"/>
</dbReference>
<feature type="region of interest" description="Disordered" evidence="8">
    <location>
        <begin position="560"/>
        <end position="588"/>
    </location>
</feature>
<evidence type="ECO:0000259" key="9">
    <source>
        <dbReference type="PROSITE" id="PS50011"/>
    </source>
</evidence>
<gene>
    <name evidence="10" type="ORF">INT43_008170</name>
</gene>
<feature type="compositionally biased region" description="Polar residues" evidence="8">
    <location>
        <begin position="560"/>
        <end position="577"/>
    </location>
</feature>
<dbReference type="Gene3D" id="1.10.510.10">
    <property type="entry name" value="Transferase(Phosphotransferase) domain 1"/>
    <property type="match status" value="1"/>
</dbReference>
<dbReference type="EMBL" id="JAEPQZ010000019">
    <property type="protein sequence ID" value="KAG2171790.1"/>
    <property type="molecule type" value="Genomic_DNA"/>
</dbReference>
<evidence type="ECO:0000256" key="6">
    <source>
        <dbReference type="ARBA" id="ARBA00022840"/>
    </source>
</evidence>
<dbReference type="PANTHER" id="PTHR24346">
    <property type="entry name" value="MAP/MICROTUBULE AFFINITY-REGULATING KINASE"/>
    <property type="match status" value="1"/>
</dbReference>
<evidence type="ECO:0000313" key="11">
    <source>
        <dbReference type="Proteomes" id="UP000654370"/>
    </source>
</evidence>
<dbReference type="GO" id="GO:0005524">
    <property type="term" value="F:ATP binding"/>
    <property type="evidence" value="ECO:0007669"/>
    <property type="project" value="UniProtKB-UniRule"/>
</dbReference>
<feature type="domain" description="Protein kinase" evidence="9">
    <location>
        <begin position="57"/>
        <end position="309"/>
    </location>
</feature>
<feature type="binding site" evidence="7">
    <location>
        <position position="86"/>
    </location>
    <ligand>
        <name>ATP</name>
        <dbReference type="ChEBI" id="CHEBI:30616"/>
    </ligand>
</feature>
<feature type="region of interest" description="Disordered" evidence="8">
    <location>
        <begin position="475"/>
        <end position="500"/>
    </location>
</feature>
<evidence type="ECO:0000256" key="4">
    <source>
        <dbReference type="ARBA" id="ARBA00022741"/>
    </source>
</evidence>
<dbReference type="GO" id="GO:0035556">
    <property type="term" value="P:intracellular signal transduction"/>
    <property type="evidence" value="ECO:0007669"/>
    <property type="project" value="TreeGrafter"/>
</dbReference>
<evidence type="ECO:0000256" key="8">
    <source>
        <dbReference type="SAM" id="MobiDB-lite"/>
    </source>
</evidence>
<dbReference type="GO" id="GO:0005737">
    <property type="term" value="C:cytoplasm"/>
    <property type="evidence" value="ECO:0007669"/>
    <property type="project" value="TreeGrafter"/>
</dbReference>
<dbReference type="InterPro" id="IPR011009">
    <property type="entry name" value="Kinase-like_dom_sf"/>
</dbReference>
<reference evidence="10" key="1">
    <citation type="submission" date="2020-12" db="EMBL/GenBank/DDBJ databases">
        <title>Metabolic potential, ecology and presence of endohyphal bacteria is reflected in genomic diversity of Mucoromycotina.</title>
        <authorList>
            <person name="Muszewska A."/>
            <person name="Okrasinska A."/>
            <person name="Steczkiewicz K."/>
            <person name="Drgas O."/>
            <person name="Orlowska M."/>
            <person name="Perlinska-Lenart U."/>
            <person name="Aleksandrzak-Piekarczyk T."/>
            <person name="Szatraj K."/>
            <person name="Zielenkiewicz U."/>
            <person name="Pilsyk S."/>
            <person name="Malc E."/>
            <person name="Mieczkowski P."/>
            <person name="Kruszewska J.S."/>
            <person name="Biernat P."/>
            <person name="Pawlowska J."/>
        </authorList>
    </citation>
    <scope>NUCLEOTIDE SEQUENCE</scope>
    <source>
        <strain evidence="10">WA0000067209</strain>
    </source>
</reference>
<keyword evidence="5" id="KW-0418">Kinase</keyword>
<accession>A0A8H7PDN6</accession>
<keyword evidence="2" id="KW-0723">Serine/threonine-protein kinase</keyword>
<dbReference type="GO" id="GO:0004674">
    <property type="term" value="F:protein serine/threonine kinase activity"/>
    <property type="evidence" value="ECO:0007669"/>
    <property type="project" value="UniProtKB-KW"/>
</dbReference>
<dbReference type="PROSITE" id="PS50011">
    <property type="entry name" value="PROTEIN_KINASE_DOM"/>
    <property type="match status" value="1"/>
</dbReference>
<sequence length="671" mass="75509">MTRRSFGDQLGFLSWRKTFGAIPHVDMVAKVAEAQPSSTQIKLAENNDGLINGIGEYHLLKPLGTGKFSDVVLAKHYDTGRLVAIKANKRKHDFRVMSRLVREITLMELMNHEYITKLHETYETADSLYLIMEYVPGVNLEQYLHLAGGALSECEARRLFQQIVAAVSYCHSRWIVHRDLKTPNILITPEGDVKLVDFGLGNRFGLQRLKTICGSMLYYSPEIISGQKYYGPEIDCWCLGIILFRMTTGFEPFSHANTVGELKADVCSGHFPMPSSLSPELQSTIRKCLSTDRRKRMTVRQVLKDDPWLYKGADTSDFICKSSKADDACEIVDRTEREHRLRRNFIADTEHDRMITHVNKTLIYHPVNASTYYTTTALPAAAGTEGGLEIMRAELLQDLRYHARRLGVQSISRTQIHKTPVIKKIVNHLKFNKPQFADSTETHTKSGLKSVERIYQRLTKIQTFKYMITGRESTQRFSSRMSSGTTQSFTSSSASTALDDNTNCPLSKRYEIEMTNLIRLACELFGVTFVQCHHNRLLCVVTMRNDGRKMSSLSTLMLQGDNSSTTTDSPTLVNQSMDDSDTEKQSYAGKRMSVPLTTKTSSIAVDEANRRASMSIDRSLNKEHSGTCVFEVEVGVSPNHLATVNFIKQQGATIVFKLVSGWIGTVLGLDS</sequence>
<dbReference type="PANTHER" id="PTHR24346:SF82">
    <property type="entry name" value="KP78A-RELATED"/>
    <property type="match status" value="1"/>
</dbReference>
<dbReference type="PROSITE" id="PS00107">
    <property type="entry name" value="PROTEIN_KINASE_ATP"/>
    <property type="match status" value="1"/>
</dbReference>
<dbReference type="Proteomes" id="UP000654370">
    <property type="component" value="Unassembled WGS sequence"/>
</dbReference>
<name>A0A8H7PDN6_MORIS</name>
<evidence type="ECO:0000256" key="5">
    <source>
        <dbReference type="ARBA" id="ARBA00022777"/>
    </source>
</evidence>
<protein>
    <recommendedName>
        <fullName evidence="9">Protein kinase domain-containing protein</fullName>
    </recommendedName>
</protein>
<dbReference type="PROSITE" id="PS00108">
    <property type="entry name" value="PROTEIN_KINASE_ST"/>
    <property type="match status" value="1"/>
</dbReference>
<proteinExistence type="inferred from homology"/>
<evidence type="ECO:0000256" key="7">
    <source>
        <dbReference type="PROSITE-ProRule" id="PRU10141"/>
    </source>
</evidence>
<keyword evidence="6 7" id="KW-0067">ATP-binding</keyword>
<keyword evidence="3" id="KW-0808">Transferase</keyword>
<evidence type="ECO:0000256" key="2">
    <source>
        <dbReference type="ARBA" id="ARBA00022527"/>
    </source>
</evidence>
<dbReference type="AlphaFoldDB" id="A0A8H7PDN6"/>
<comment type="similarity">
    <text evidence="1">Belongs to the protein kinase superfamily. CAMK Ser/Thr protein kinase family. NIM1 subfamily.</text>
</comment>
<evidence type="ECO:0000313" key="10">
    <source>
        <dbReference type="EMBL" id="KAG2171790.1"/>
    </source>
</evidence>
<keyword evidence="11" id="KW-1185">Reference proteome</keyword>
<comment type="caution">
    <text evidence="10">The sequence shown here is derived from an EMBL/GenBank/DDBJ whole genome shotgun (WGS) entry which is preliminary data.</text>
</comment>
<dbReference type="SMART" id="SM00220">
    <property type="entry name" value="S_TKc"/>
    <property type="match status" value="1"/>
</dbReference>
<organism evidence="10 11">
    <name type="scientific">Mortierella isabellina</name>
    <name type="common">Filamentous fungus</name>
    <name type="synonym">Umbelopsis isabellina</name>
    <dbReference type="NCBI Taxonomy" id="91625"/>
    <lineage>
        <taxon>Eukaryota</taxon>
        <taxon>Fungi</taxon>
        <taxon>Fungi incertae sedis</taxon>
        <taxon>Mucoromycota</taxon>
        <taxon>Mucoromycotina</taxon>
        <taxon>Umbelopsidomycetes</taxon>
        <taxon>Umbelopsidales</taxon>
        <taxon>Umbelopsidaceae</taxon>
        <taxon>Umbelopsis</taxon>
    </lineage>
</organism>
<dbReference type="InterPro" id="IPR008271">
    <property type="entry name" value="Ser/Thr_kinase_AS"/>
</dbReference>
<dbReference type="Pfam" id="PF00069">
    <property type="entry name" value="Pkinase"/>
    <property type="match status" value="1"/>
</dbReference>
<evidence type="ECO:0000256" key="1">
    <source>
        <dbReference type="ARBA" id="ARBA00010791"/>
    </source>
</evidence>
<feature type="compositionally biased region" description="Low complexity" evidence="8">
    <location>
        <begin position="482"/>
        <end position="496"/>
    </location>
</feature>
<keyword evidence="4 7" id="KW-0547">Nucleotide-binding</keyword>
<dbReference type="InterPro" id="IPR017441">
    <property type="entry name" value="Protein_kinase_ATP_BS"/>
</dbReference>
<dbReference type="InterPro" id="IPR000719">
    <property type="entry name" value="Prot_kinase_dom"/>
</dbReference>
<dbReference type="FunFam" id="1.10.510.10:FF:000571">
    <property type="entry name" value="Maternal embryonic leucine zipper kinase"/>
    <property type="match status" value="1"/>
</dbReference>